<dbReference type="RefSeq" id="WP_182324151.1">
    <property type="nucleotide sequence ID" value="NZ_CP058554.1"/>
</dbReference>
<accession>A0A7G5EKD9</accession>
<evidence type="ECO:0000313" key="1">
    <source>
        <dbReference type="EMBL" id="QMV74464.1"/>
    </source>
</evidence>
<dbReference type="KEGG" id="cpis:HS961_17390"/>
<sequence>MPLKNTSGTACAAASSTTINAQLTDTDQEFHALHSAFAQQGRCLHSSAAPDGSTAYWAERWGLVRYLPSLHDAALLLAQIGGQL</sequence>
<evidence type="ECO:0000313" key="2">
    <source>
        <dbReference type="Proteomes" id="UP000515240"/>
    </source>
</evidence>
<proteinExistence type="predicted"/>
<keyword evidence="2" id="KW-1185">Reference proteome</keyword>
<organism evidence="1 2">
    <name type="scientific">Comamonas piscis</name>
    <dbReference type="NCBI Taxonomy" id="1562974"/>
    <lineage>
        <taxon>Bacteria</taxon>
        <taxon>Pseudomonadati</taxon>
        <taxon>Pseudomonadota</taxon>
        <taxon>Betaproteobacteria</taxon>
        <taxon>Burkholderiales</taxon>
        <taxon>Comamonadaceae</taxon>
        <taxon>Comamonas</taxon>
    </lineage>
</organism>
<dbReference type="EMBL" id="CP058554">
    <property type="protein sequence ID" value="QMV74464.1"/>
    <property type="molecule type" value="Genomic_DNA"/>
</dbReference>
<name>A0A7G5EKD9_9BURK</name>
<dbReference type="AlphaFoldDB" id="A0A7G5EKD9"/>
<gene>
    <name evidence="1" type="ORF">HS961_17390</name>
</gene>
<protein>
    <submittedName>
        <fullName evidence="1">Uncharacterized protein</fullName>
    </submittedName>
</protein>
<reference evidence="1 2" key="1">
    <citation type="journal article" date="2020" name="G3 (Bethesda)">
        <title>CeMbio - The Caenorhabditis elegans Microbiome Resource.</title>
        <authorList>
            <person name="Dirksen P."/>
            <person name="Assie A."/>
            <person name="Zimmermann J."/>
            <person name="Zhang F."/>
            <person name="Tietje A.M."/>
            <person name="Marsh S.A."/>
            <person name="Felix M.A."/>
            <person name="Shapira M."/>
            <person name="Kaleta C."/>
            <person name="Schulenburg H."/>
            <person name="Samuel B."/>
        </authorList>
    </citation>
    <scope>NUCLEOTIDE SEQUENCE [LARGE SCALE GENOMIC DNA]</scope>
    <source>
        <strain evidence="1 2">BIGb0172</strain>
    </source>
</reference>
<dbReference type="Proteomes" id="UP000515240">
    <property type="component" value="Chromosome"/>
</dbReference>